<dbReference type="PANTHER" id="PTHR21180:SF32">
    <property type="entry name" value="ENDONUCLEASE_EXONUCLEASE_PHOSPHATASE FAMILY DOMAIN-CONTAINING PROTEIN 1"/>
    <property type="match status" value="1"/>
</dbReference>
<keyword evidence="3" id="KW-1185">Reference proteome</keyword>
<dbReference type="GO" id="GO:0015627">
    <property type="term" value="C:type II protein secretion system complex"/>
    <property type="evidence" value="ECO:0007669"/>
    <property type="project" value="TreeGrafter"/>
</dbReference>
<protein>
    <submittedName>
        <fullName evidence="2">DNA uptake protein ComE-like DNA-binding protein</fullName>
    </submittedName>
</protein>
<organism evidence="2 3">
    <name type="scientific">Anoxybacteroides tepidamans</name>
    <dbReference type="NCBI Taxonomy" id="265948"/>
    <lineage>
        <taxon>Bacteria</taxon>
        <taxon>Bacillati</taxon>
        <taxon>Bacillota</taxon>
        <taxon>Bacilli</taxon>
        <taxon>Bacillales</taxon>
        <taxon>Anoxybacillaceae</taxon>
        <taxon>Anoxybacteroides</taxon>
    </lineage>
</organism>
<feature type="transmembrane region" description="Helical" evidence="1">
    <location>
        <begin position="20"/>
        <end position="40"/>
    </location>
</feature>
<keyword evidence="1" id="KW-0472">Membrane</keyword>
<feature type="transmembrane region" description="Helical" evidence="1">
    <location>
        <begin position="76"/>
        <end position="94"/>
    </location>
</feature>
<dbReference type="GO" id="GO:0003677">
    <property type="term" value="F:DNA binding"/>
    <property type="evidence" value="ECO:0007669"/>
    <property type="project" value="UniProtKB-KW"/>
</dbReference>
<dbReference type="EMBL" id="JACHEP010000026">
    <property type="protein sequence ID" value="MBB5326043.1"/>
    <property type="molecule type" value="Genomic_DNA"/>
</dbReference>
<dbReference type="Proteomes" id="UP000520011">
    <property type="component" value="Unassembled WGS sequence"/>
</dbReference>
<dbReference type="Pfam" id="PF12836">
    <property type="entry name" value="HHH_3"/>
    <property type="match status" value="1"/>
</dbReference>
<dbReference type="SUPFAM" id="SSF47781">
    <property type="entry name" value="RuvA domain 2-like"/>
    <property type="match status" value="1"/>
</dbReference>
<keyword evidence="1" id="KW-1133">Transmembrane helix</keyword>
<dbReference type="InterPro" id="IPR051675">
    <property type="entry name" value="Endo/Exo/Phosphatase_dom_1"/>
</dbReference>
<dbReference type="GO" id="GO:0015628">
    <property type="term" value="P:protein secretion by the type II secretion system"/>
    <property type="evidence" value="ECO:0007669"/>
    <property type="project" value="TreeGrafter"/>
</dbReference>
<sequence length="234" mass="27621">MRKQITNKGRKWEMMNSFWMLWTFFPFGFFNYISFFYASYRVKQRKWFIAGVLYSIPFILFWIVDEIVDENHWLNDLSFIALFFSWVVSIIHVFNMRAEYLLRLEARSLSKASELEQLKTLIKEEYKVDTLMNETAKNAEHVNRDMEEPVTDRLVDINTATEEEIASIPAIGGLLAKKVVAVREKEGGFQSLEHFSNCLQLKPHVIEKIKPFIKFPEAEVPPKQNKHEGRVVDF</sequence>
<keyword evidence="1" id="KW-0812">Transmembrane</keyword>
<keyword evidence="2" id="KW-0238">DNA-binding</keyword>
<feature type="transmembrane region" description="Helical" evidence="1">
    <location>
        <begin position="47"/>
        <end position="64"/>
    </location>
</feature>
<dbReference type="PANTHER" id="PTHR21180">
    <property type="entry name" value="ENDONUCLEASE/EXONUCLEASE/PHOSPHATASE FAMILY DOMAIN-CONTAINING PROTEIN 1"/>
    <property type="match status" value="1"/>
</dbReference>
<evidence type="ECO:0000256" key="1">
    <source>
        <dbReference type="SAM" id="Phobius"/>
    </source>
</evidence>
<proteinExistence type="predicted"/>
<name>A0A7W8IST3_9BACL</name>
<dbReference type="Gene3D" id="1.10.150.320">
    <property type="entry name" value="Photosystem II 12 kDa extrinsic protein"/>
    <property type="match status" value="1"/>
</dbReference>
<reference evidence="2 3" key="1">
    <citation type="submission" date="2020-08" db="EMBL/GenBank/DDBJ databases">
        <title>Genomic Encyclopedia of Type Strains, Phase IV (KMG-IV): sequencing the most valuable type-strain genomes for metagenomic binning, comparative biology and taxonomic classification.</title>
        <authorList>
            <person name="Goeker M."/>
        </authorList>
    </citation>
    <scope>NUCLEOTIDE SEQUENCE [LARGE SCALE GENOMIC DNA]</scope>
    <source>
        <strain evidence="2 3">DSM 16325</strain>
    </source>
</reference>
<dbReference type="RefSeq" id="WP_183256082.1">
    <property type="nucleotide sequence ID" value="NZ_JACHEP010000026.1"/>
</dbReference>
<dbReference type="AlphaFoldDB" id="A0A7W8IST3"/>
<evidence type="ECO:0000313" key="2">
    <source>
        <dbReference type="EMBL" id="MBB5326043.1"/>
    </source>
</evidence>
<comment type="caution">
    <text evidence="2">The sequence shown here is derived from an EMBL/GenBank/DDBJ whole genome shotgun (WGS) entry which is preliminary data.</text>
</comment>
<gene>
    <name evidence="2" type="ORF">HNQ34_003161</name>
</gene>
<evidence type="ECO:0000313" key="3">
    <source>
        <dbReference type="Proteomes" id="UP000520011"/>
    </source>
</evidence>
<dbReference type="InterPro" id="IPR010994">
    <property type="entry name" value="RuvA_2-like"/>
</dbReference>
<accession>A0A7W8IST3</accession>